<evidence type="ECO:0000256" key="1">
    <source>
        <dbReference type="SAM" id="MobiDB-lite"/>
    </source>
</evidence>
<name>A0A7W9L577_BREVE</name>
<evidence type="ECO:0000256" key="2">
    <source>
        <dbReference type="SAM" id="Phobius"/>
    </source>
</evidence>
<proteinExistence type="predicted"/>
<evidence type="ECO:0000313" key="3">
    <source>
        <dbReference type="EMBL" id="MBB5771043.1"/>
    </source>
</evidence>
<comment type="caution">
    <text evidence="3">The sequence shown here is derived from an EMBL/GenBank/DDBJ whole genome shotgun (WGS) entry which is preliminary data.</text>
</comment>
<organism evidence="3 4">
    <name type="scientific">Brevundimonas vesicularis</name>
    <name type="common">Pseudomonas vesicularis</name>
    <dbReference type="NCBI Taxonomy" id="41276"/>
    <lineage>
        <taxon>Bacteria</taxon>
        <taxon>Pseudomonadati</taxon>
        <taxon>Pseudomonadota</taxon>
        <taxon>Alphaproteobacteria</taxon>
        <taxon>Caulobacterales</taxon>
        <taxon>Caulobacteraceae</taxon>
        <taxon>Brevundimonas</taxon>
    </lineage>
</organism>
<keyword evidence="2" id="KW-0472">Membrane</keyword>
<keyword evidence="2" id="KW-0812">Transmembrane</keyword>
<sequence length="198" mass="20916">MAGLAKTGAIALSLAVNAGLLALLVVEDRRPTPRRGLGHSPLYIKIEPVIIGAKDRKAQASAPQAQHQRRAPARSRDSEAAGPAPAVTPTSDHSAAPAYDPRWTVRPSHSPDAAWPAGNAARNDGPDCRPTSAPSSPDRQACRALAIAAEESSPPMARSGDEERTAGFAKQAAVKKRWRDYREGDGAYPGLRSLFGMN</sequence>
<keyword evidence="2" id="KW-1133">Transmembrane helix</keyword>
<reference evidence="3 4" key="1">
    <citation type="submission" date="2020-08" db="EMBL/GenBank/DDBJ databases">
        <title>Functional genomics of gut bacteria from endangered species of beetles.</title>
        <authorList>
            <person name="Carlos-Shanley C."/>
        </authorList>
    </citation>
    <scope>NUCLEOTIDE SEQUENCE [LARGE SCALE GENOMIC DNA]</scope>
    <source>
        <strain evidence="3 4">S00192</strain>
    </source>
</reference>
<feature type="region of interest" description="Disordered" evidence="1">
    <location>
        <begin position="55"/>
        <end position="170"/>
    </location>
</feature>
<dbReference type="Proteomes" id="UP000556201">
    <property type="component" value="Unassembled WGS sequence"/>
</dbReference>
<gene>
    <name evidence="3" type="ORF">HNP47_001012</name>
</gene>
<accession>A0A7W9L577</accession>
<dbReference type="EMBL" id="JACHLJ010000001">
    <property type="protein sequence ID" value="MBB5771043.1"/>
    <property type="molecule type" value="Genomic_DNA"/>
</dbReference>
<protein>
    <submittedName>
        <fullName evidence="3">Uncharacterized protein</fullName>
    </submittedName>
</protein>
<evidence type="ECO:0000313" key="4">
    <source>
        <dbReference type="Proteomes" id="UP000556201"/>
    </source>
</evidence>
<feature type="transmembrane region" description="Helical" evidence="2">
    <location>
        <begin position="6"/>
        <end position="26"/>
    </location>
</feature>
<dbReference type="RefSeq" id="WP_184278600.1">
    <property type="nucleotide sequence ID" value="NZ_JACHLJ010000001.1"/>
</dbReference>
<dbReference type="AlphaFoldDB" id="A0A7W9L577"/>